<dbReference type="AlphaFoldDB" id="A0A922D9X5"/>
<organism evidence="1 2">
    <name type="scientific">Carya illinoinensis</name>
    <name type="common">Pecan</name>
    <dbReference type="NCBI Taxonomy" id="32201"/>
    <lineage>
        <taxon>Eukaryota</taxon>
        <taxon>Viridiplantae</taxon>
        <taxon>Streptophyta</taxon>
        <taxon>Embryophyta</taxon>
        <taxon>Tracheophyta</taxon>
        <taxon>Spermatophyta</taxon>
        <taxon>Magnoliopsida</taxon>
        <taxon>eudicotyledons</taxon>
        <taxon>Gunneridae</taxon>
        <taxon>Pentapetalae</taxon>
        <taxon>rosids</taxon>
        <taxon>fabids</taxon>
        <taxon>Fagales</taxon>
        <taxon>Juglandaceae</taxon>
        <taxon>Carya</taxon>
    </lineage>
</organism>
<accession>A0A922D9X5</accession>
<reference evidence="1" key="1">
    <citation type="submission" date="2021-01" db="EMBL/GenBank/DDBJ databases">
        <authorList>
            <person name="Lovell J.T."/>
            <person name="Bentley N."/>
            <person name="Bhattarai G."/>
            <person name="Jenkins J.W."/>
            <person name="Sreedasyam A."/>
            <person name="Alarcon Y."/>
            <person name="Bock C."/>
            <person name="Boston L."/>
            <person name="Carlson J."/>
            <person name="Cervantes K."/>
            <person name="Clermont K."/>
            <person name="Krom N."/>
            <person name="Kubenka K."/>
            <person name="Mamidi S."/>
            <person name="Mattison C."/>
            <person name="Monteros M."/>
            <person name="Pisani C."/>
            <person name="Plott C."/>
            <person name="Rajasekar S."/>
            <person name="Rhein H.S."/>
            <person name="Rohla C."/>
            <person name="Song M."/>
            <person name="Hilaire R.S."/>
            <person name="Shu S."/>
            <person name="Wells L."/>
            <person name="Wang X."/>
            <person name="Webber J."/>
            <person name="Heerema R.J."/>
            <person name="Klein P."/>
            <person name="Conner P."/>
            <person name="Grauke L."/>
            <person name="Grimwood J."/>
            <person name="Schmutz J."/>
            <person name="Randall J.J."/>
        </authorList>
    </citation>
    <scope>NUCLEOTIDE SEQUENCE</scope>
    <source>
        <tissue evidence="1">Leaf</tissue>
    </source>
</reference>
<gene>
    <name evidence="1" type="ORF">I3842_14G029600</name>
</gene>
<evidence type="ECO:0000313" key="2">
    <source>
        <dbReference type="Proteomes" id="UP000811246"/>
    </source>
</evidence>
<evidence type="ECO:0000313" key="1">
    <source>
        <dbReference type="EMBL" id="KAG6677488.1"/>
    </source>
</evidence>
<dbReference type="EMBL" id="CM031838">
    <property type="protein sequence ID" value="KAG6677488.1"/>
    <property type="molecule type" value="Genomic_DNA"/>
</dbReference>
<dbReference type="Proteomes" id="UP000811246">
    <property type="component" value="Chromosome 14"/>
</dbReference>
<proteinExistence type="predicted"/>
<protein>
    <submittedName>
        <fullName evidence="1">Uncharacterized protein</fullName>
    </submittedName>
</protein>
<name>A0A922D9X5_CARIL</name>
<comment type="caution">
    <text evidence="1">The sequence shown here is derived from an EMBL/GenBank/DDBJ whole genome shotgun (WGS) entry which is preliminary data.</text>
</comment>
<sequence length="165" mass="18252">MLTTHFVPINYNSLFFGDNIDTTSFVIRKVCMLPGSNPTTDSWHTWHNNQNGVILILTKSLSSLAFNVGIIPIFPHLSLLSSASLESRISPLSHLMLASSSSSLISLFYHLPPSSPITLIGHFSLSSPHLFSRNPNCQISLFSPHLFSRNLDRPLIPLFSPSLLP</sequence>